<dbReference type="CDD" id="cd00130">
    <property type="entry name" value="PAS"/>
    <property type="match status" value="1"/>
</dbReference>
<dbReference type="SMART" id="SM00387">
    <property type="entry name" value="HATPase_c"/>
    <property type="match status" value="1"/>
</dbReference>
<organism evidence="9 10">
    <name type="scientific">Massilia aquatica</name>
    <dbReference type="NCBI Taxonomy" id="2609000"/>
    <lineage>
        <taxon>Bacteria</taxon>
        <taxon>Pseudomonadati</taxon>
        <taxon>Pseudomonadota</taxon>
        <taxon>Betaproteobacteria</taxon>
        <taxon>Burkholderiales</taxon>
        <taxon>Oxalobacteraceae</taxon>
        <taxon>Telluria group</taxon>
        <taxon>Massilia</taxon>
    </lineage>
</organism>
<dbReference type="InterPro" id="IPR003661">
    <property type="entry name" value="HisK_dim/P_dom"/>
</dbReference>
<keyword evidence="10" id="KW-1185">Reference proteome</keyword>
<dbReference type="SUPFAM" id="SSF52172">
    <property type="entry name" value="CheY-like"/>
    <property type="match status" value="2"/>
</dbReference>
<proteinExistence type="predicted"/>
<feature type="domain" description="PAS" evidence="7">
    <location>
        <begin position="277"/>
        <end position="334"/>
    </location>
</feature>
<dbReference type="PROSITE" id="PS50112">
    <property type="entry name" value="PAS"/>
    <property type="match status" value="2"/>
</dbReference>
<evidence type="ECO:0000259" key="8">
    <source>
        <dbReference type="PROSITE" id="PS50113"/>
    </source>
</evidence>
<dbReference type="Proteomes" id="UP000819052">
    <property type="component" value="Unassembled WGS sequence"/>
</dbReference>
<dbReference type="SMART" id="SM00388">
    <property type="entry name" value="HisKA"/>
    <property type="match status" value="1"/>
</dbReference>
<dbReference type="SMART" id="SM00091">
    <property type="entry name" value="PAS"/>
    <property type="match status" value="2"/>
</dbReference>
<dbReference type="EMBL" id="VVIW01000014">
    <property type="protein sequence ID" value="NHZ42706.1"/>
    <property type="molecule type" value="Genomic_DNA"/>
</dbReference>
<dbReference type="NCBIfam" id="TIGR00229">
    <property type="entry name" value="sensory_box"/>
    <property type="match status" value="2"/>
</dbReference>
<gene>
    <name evidence="9" type="ORF">F1609_21385</name>
</gene>
<dbReference type="CDD" id="cd00082">
    <property type="entry name" value="HisKA"/>
    <property type="match status" value="1"/>
</dbReference>
<dbReference type="PANTHER" id="PTHR43547:SF2">
    <property type="entry name" value="HYBRID SIGNAL TRANSDUCTION HISTIDINE KINASE C"/>
    <property type="match status" value="1"/>
</dbReference>
<dbReference type="PRINTS" id="PR00344">
    <property type="entry name" value="BCTRLSENSOR"/>
</dbReference>
<evidence type="ECO:0000256" key="1">
    <source>
        <dbReference type="ARBA" id="ARBA00000085"/>
    </source>
</evidence>
<sequence length="941" mass="101326">MAADRFVRRIAFHVLGAAAPDGNITAGVHQEHGHLADADHHQPVQFGGFMLRQCGRQESFRHAIPPPCKGANSFGEGVTAVSSQTLKIFFDSCTIDFFSSSAYIALLTWAIATRHIGYPMLNENSTPQAQINGRINILLVDDQDANLQVLQAVLAELDEVLVSVTSGEQALRELLVREFAVVLMDVHMPTMSGFEAAALIRSHPRSRTVPIIFLTAAGDDRAHVEQAYALGAVDYLTKPISPVILRAKVAVFIDLYRKTAEIALHAQASHLAALRTRDERIRLILDNTRDYAFIGTDTDGIVTEWEGGAETITGWFAAKACGEPNAIIFTPEDRAAGVPQREMRMARETGRADDKRWHLRRDGARFFADGVMVPLWDDTGKLRGYAKIFRDATAERLAAEQLEMSELQLGESRQRSQRAEEGMRRLAAVAAQSSDFIGIASSEARTSYVNPAGRRLAGLAPDAALGDALGNYRLGDFFAPECQAFVEAVVLPAVRGPQARWEGELRMRNFESGAILPIYYKGFAVFDDEGQNIGLASIMRDITAQKQAENELRRVAADLAEADRRKSEFLATLAHELRNPLAPIRTGLDLIRMAASGAPKLAKVHEMMDRQLGHLIHLVNDLLDVARITRGKIELKREASDVATLAAMAIETSTAALNAGRHAFTVEMAADTLPLDVDVTRIVQVLSNLLNNAAKYTPAGGRIVLRALREGDEAVLSVLDNGVGISQEDMGTLFDMFTQVGRSLERSQGGLGIGLSLVRRLVELHGGSVSAASAGRDQGSTFTVRLPLHLGNPAALAPPPSGASAAGALRVLVVDDNVDAGATLSTLLEALGHSTRVAPDGEQGLLLACAFRPHLAFLDIGLPGMSGHQLARAIRASGELDGVLLVALTGWGARADVLMSQQAGFDRHLTKPVDMNALTSVLAAAAASALFSDPSLAKEQS</sequence>
<feature type="domain" description="PAS" evidence="7">
    <location>
        <begin position="419"/>
        <end position="497"/>
    </location>
</feature>
<feature type="domain" description="PAC" evidence="8">
    <location>
        <begin position="501"/>
        <end position="554"/>
    </location>
</feature>
<dbReference type="SMART" id="SM00448">
    <property type="entry name" value="REC"/>
    <property type="match status" value="2"/>
</dbReference>
<dbReference type="SUPFAM" id="SSF55874">
    <property type="entry name" value="ATPase domain of HSP90 chaperone/DNA topoisomerase II/histidine kinase"/>
    <property type="match status" value="1"/>
</dbReference>
<dbReference type="Pfam" id="PF00072">
    <property type="entry name" value="Response_reg"/>
    <property type="match status" value="2"/>
</dbReference>
<dbReference type="InterPro" id="IPR000014">
    <property type="entry name" value="PAS"/>
</dbReference>
<dbReference type="Gene3D" id="3.40.50.2300">
    <property type="match status" value="2"/>
</dbReference>
<dbReference type="Pfam" id="PF00989">
    <property type="entry name" value="PAS"/>
    <property type="match status" value="1"/>
</dbReference>
<dbReference type="PROSITE" id="PS50110">
    <property type="entry name" value="RESPONSE_REGULATORY"/>
    <property type="match status" value="2"/>
</dbReference>
<dbReference type="CDD" id="cd16922">
    <property type="entry name" value="HATPase_EvgS-ArcB-TorS-like"/>
    <property type="match status" value="1"/>
</dbReference>
<protein>
    <recommendedName>
        <fullName evidence="2">histidine kinase</fullName>
        <ecNumber evidence="2">2.7.13.3</ecNumber>
    </recommendedName>
</protein>
<feature type="modified residue" description="4-aspartylphosphate" evidence="4">
    <location>
        <position position="185"/>
    </location>
</feature>
<feature type="domain" description="PAC" evidence="8">
    <location>
        <begin position="352"/>
        <end position="404"/>
    </location>
</feature>
<evidence type="ECO:0000313" key="9">
    <source>
        <dbReference type="EMBL" id="NHZ42706.1"/>
    </source>
</evidence>
<comment type="caution">
    <text evidence="9">The sequence shown here is derived from an EMBL/GenBank/DDBJ whole genome shotgun (WGS) entry which is preliminary data.</text>
</comment>
<dbReference type="SUPFAM" id="SSF55785">
    <property type="entry name" value="PYP-like sensor domain (PAS domain)"/>
    <property type="match status" value="2"/>
</dbReference>
<dbReference type="InterPro" id="IPR005467">
    <property type="entry name" value="His_kinase_dom"/>
</dbReference>
<feature type="domain" description="Response regulatory" evidence="6">
    <location>
        <begin position="810"/>
        <end position="926"/>
    </location>
</feature>
<dbReference type="PROSITE" id="PS50109">
    <property type="entry name" value="HIS_KIN"/>
    <property type="match status" value="1"/>
</dbReference>
<dbReference type="Gene3D" id="1.10.287.130">
    <property type="match status" value="1"/>
</dbReference>
<name>A0ABX0MFM3_9BURK</name>
<dbReference type="PROSITE" id="PS50113">
    <property type="entry name" value="PAC"/>
    <property type="match status" value="2"/>
</dbReference>
<dbReference type="InterPro" id="IPR035965">
    <property type="entry name" value="PAS-like_dom_sf"/>
</dbReference>
<dbReference type="Pfam" id="PF02518">
    <property type="entry name" value="HATPase_c"/>
    <property type="match status" value="1"/>
</dbReference>
<dbReference type="SUPFAM" id="SSF47384">
    <property type="entry name" value="Homodimeric domain of signal transducing histidine kinase"/>
    <property type="match status" value="1"/>
</dbReference>
<evidence type="ECO:0000259" key="7">
    <source>
        <dbReference type="PROSITE" id="PS50112"/>
    </source>
</evidence>
<reference evidence="9 10" key="1">
    <citation type="submission" date="2019-09" db="EMBL/GenBank/DDBJ databases">
        <title>Taxonomy of Antarctic Massilia spp.: description of Massilia rubra sp. nov., Massilia aquatica sp. nov., Massilia mucilaginosa sp. nov., Massilia frigida sp. nov. isolated from streams, lakes and regoliths.</title>
        <authorList>
            <person name="Holochova P."/>
            <person name="Sedlacek I."/>
            <person name="Kralova S."/>
            <person name="Maslanova I."/>
            <person name="Busse H.-J."/>
            <person name="Stankova E."/>
            <person name="Vrbovska V."/>
            <person name="Kovarovic V."/>
            <person name="Bartak M."/>
            <person name="Svec P."/>
            <person name="Pantucek R."/>
        </authorList>
    </citation>
    <scope>NUCLEOTIDE SEQUENCE [LARGE SCALE GENOMIC DNA]</scope>
    <source>
        <strain evidence="9 10">CCM 8693</strain>
    </source>
</reference>
<dbReference type="InterPro" id="IPR011006">
    <property type="entry name" value="CheY-like_superfamily"/>
</dbReference>
<feature type="modified residue" description="4-aspartylphosphate" evidence="4">
    <location>
        <position position="859"/>
    </location>
</feature>
<dbReference type="InterPro" id="IPR001789">
    <property type="entry name" value="Sig_transdc_resp-reg_receiver"/>
</dbReference>
<dbReference type="Pfam" id="PF08448">
    <property type="entry name" value="PAS_4"/>
    <property type="match status" value="1"/>
</dbReference>
<dbReference type="InterPro" id="IPR036890">
    <property type="entry name" value="HATPase_C_sf"/>
</dbReference>
<evidence type="ECO:0000259" key="5">
    <source>
        <dbReference type="PROSITE" id="PS50109"/>
    </source>
</evidence>
<accession>A0ABX0MFM3</accession>
<dbReference type="PANTHER" id="PTHR43547">
    <property type="entry name" value="TWO-COMPONENT HISTIDINE KINASE"/>
    <property type="match status" value="1"/>
</dbReference>
<dbReference type="InterPro" id="IPR013767">
    <property type="entry name" value="PAS_fold"/>
</dbReference>
<evidence type="ECO:0000313" key="10">
    <source>
        <dbReference type="Proteomes" id="UP000819052"/>
    </source>
</evidence>
<dbReference type="InterPro" id="IPR013656">
    <property type="entry name" value="PAS_4"/>
</dbReference>
<comment type="catalytic activity">
    <reaction evidence="1">
        <text>ATP + protein L-histidine = ADP + protein N-phospho-L-histidine.</text>
        <dbReference type="EC" id="2.7.13.3"/>
    </reaction>
</comment>
<dbReference type="InterPro" id="IPR000700">
    <property type="entry name" value="PAS-assoc_C"/>
</dbReference>
<dbReference type="InterPro" id="IPR036097">
    <property type="entry name" value="HisK_dim/P_sf"/>
</dbReference>
<evidence type="ECO:0000256" key="3">
    <source>
        <dbReference type="ARBA" id="ARBA00022553"/>
    </source>
</evidence>
<evidence type="ECO:0000256" key="2">
    <source>
        <dbReference type="ARBA" id="ARBA00012438"/>
    </source>
</evidence>
<dbReference type="Pfam" id="PF00512">
    <property type="entry name" value="HisKA"/>
    <property type="match status" value="1"/>
</dbReference>
<feature type="domain" description="Histidine kinase" evidence="5">
    <location>
        <begin position="572"/>
        <end position="790"/>
    </location>
</feature>
<evidence type="ECO:0000259" key="6">
    <source>
        <dbReference type="PROSITE" id="PS50110"/>
    </source>
</evidence>
<dbReference type="InterPro" id="IPR003594">
    <property type="entry name" value="HATPase_dom"/>
</dbReference>
<feature type="domain" description="Response regulatory" evidence="6">
    <location>
        <begin position="136"/>
        <end position="253"/>
    </location>
</feature>
<evidence type="ECO:0000256" key="4">
    <source>
        <dbReference type="PROSITE-ProRule" id="PRU00169"/>
    </source>
</evidence>
<dbReference type="Gene3D" id="3.30.565.10">
    <property type="entry name" value="Histidine kinase-like ATPase, C-terminal domain"/>
    <property type="match status" value="1"/>
</dbReference>
<dbReference type="EC" id="2.7.13.3" evidence="2"/>
<dbReference type="InterPro" id="IPR004358">
    <property type="entry name" value="Sig_transdc_His_kin-like_C"/>
</dbReference>
<keyword evidence="3 4" id="KW-0597">Phosphoprotein</keyword>
<dbReference type="Gene3D" id="3.30.450.20">
    <property type="entry name" value="PAS domain"/>
    <property type="match status" value="2"/>
</dbReference>